<sequence>MASISCNSVIFLFSLLLFASLIPSLDANIAEFDPYLEKKAEEALKSSLAAYNENPEELTETFNKEVGETILNGTRRYLKDLI</sequence>
<dbReference type="PaxDb" id="4097-A0A1S3XPB2"/>
<gene>
    <name evidence="4" type="primary">LOC107767318</name>
</gene>
<dbReference type="STRING" id="4097.A0A1S3XPB2"/>
<proteinExistence type="inferred from homology"/>
<dbReference type="OrthoDB" id="1257323at2759"/>
<reference evidence="4" key="1">
    <citation type="submission" date="2025-08" db="UniProtKB">
        <authorList>
            <consortium name="RefSeq"/>
        </authorList>
    </citation>
    <scope>IDENTIFICATION</scope>
</reference>
<evidence type="ECO:0000313" key="4">
    <source>
        <dbReference type="RefSeq" id="XP_016441773.1"/>
    </source>
</evidence>
<feature type="signal peptide" evidence="2">
    <location>
        <begin position="1"/>
        <end position="27"/>
    </location>
</feature>
<dbReference type="RefSeq" id="XP_016441773.1">
    <property type="nucleotide sequence ID" value="XM_016586287.1"/>
</dbReference>
<comment type="similarity">
    <text evidence="1">Belongs to the polysaccharide lyase 1 family.</text>
</comment>
<name>A0A1S3XPB2_TOBAC</name>
<dbReference type="InterPro" id="IPR007524">
    <property type="entry name" value="Pec_lyase_N"/>
</dbReference>
<feature type="chain" id="PRO_5010380497" evidence="2">
    <location>
        <begin position="28"/>
        <end position="82"/>
    </location>
</feature>
<organism evidence="4">
    <name type="scientific">Nicotiana tabacum</name>
    <name type="common">Common tobacco</name>
    <dbReference type="NCBI Taxonomy" id="4097"/>
    <lineage>
        <taxon>Eukaryota</taxon>
        <taxon>Viridiplantae</taxon>
        <taxon>Streptophyta</taxon>
        <taxon>Embryophyta</taxon>
        <taxon>Tracheophyta</taxon>
        <taxon>Spermatophyta</taxon>
        <taxon>Magnoliopsida</taxon>
        <taxon>eudicotyledons</taxon>
        <taxon>Gunneridae</taxon>
        <taxon>Pentapetalae</taxon>
        <taxon>asterids</taxon>
        <taxon>lamiids</taxon>
        <taxon>Solanales</taxon>
        <taxon>Solanaceae</taxon>
        <taxon>Nicotianoideae</taxon>
        <taxon>Nicotianeae</taxon>
        <taxon>Nicotiana</taxon>
    </lineage>
</organism>
<dbReference type="AlphaFoldDB" id="A0A1S3XPB2"/>
<protein>
    <submittedName>
        <fullName evidence="4">Pectate lyase-like</fullName>
    </submittedName>
</protein>
<feature type="domain" description="Pectate lyase N-terminal" evidence="3">
    <location>
        <begin position="28"/>
        <end position="78"/>
    </location>
</feature>
<dbReference type="KEGG" id="nta:107767318"/>
<accession>A0A1S3XPB2</accession>
<dbReference type="Pfam" id="PF04431">
    <property type="entry name" value="Pec_lyase_N"/>
    <property type="match status" value="1"/>
</dbReference>
<evidence type="ECO:0000256" key="2">
    <source>
        <dbReference type="SAM" id="SignalP"/>
    </source>
</evidence>
<dbReference type="GO" id="GO:0030570">
    <property type="term" value="F:pectate lyase activity"/>
    <property type="evidence" value="ECO:0007669"/>
    <property type="project" value="InterPro"/>
</dbReference>
<dbReference type="OMA" id="CNYSVIF"/>
<evidence type="ECO:0000259" key="3">
    <source>
        <dbReference type="Pfam" id="PF04431"/>
    </source>
</evidence>
<keyword evidence="2" id="KW-0732">Signal</keyword>
<evidence type="ECO:0000256" key="1">
    <source>
        <dbReference type="ARBA" id="ARBA00010980"/>
    </source>
</evidence>